<feature type="domain" description="TonB C-terminal" evidence="12">
    <location>
        <begin position="323"/>
        <end position="410"/>
    </location>
</feature>
<evidence type="ECO:0000256" key="6">
    <source>
        <dbReference type="ARBA" id="ARBA00022692"/>
    </source>
</evidence>
<reference evidence="14" key="1">
    <citation type="journal article" date="2019" name="Int. J. Syst. Evol. Microbiol.">
        <title>The Global Catalogue of Microorganisms (GCM) 10K type strain sequencing project: providing services to taxonomists for standard genome sequencing and annotation.</title>
        <authorList>
            <consortium name="The Broad Institute Genomics Platform"/>
            <consortium name="The Broad Institute Genome Sequencing Center for Infectious Disease"/>
            <person name="Wu L."/>
            <person name="Ma J."/>
        </authorList>
    </citation>
    <scope>NUCLEOTIDE SEQUENCE [LARGE SCALE GENOMIC DNA]</scope>
    <source>
        <strain evidence="14">CCUG 55608</strain>
    </source>
</reference>
<protein>
    <submittedName>
        <fullName evidence="13">TonB family protein</fullName>
    </submittedName>
</protein>
<evidence type="ECO:0000256" key="9">
    <source>
        <dbReference type="ARBA" id="ARBA00023136"/>
    </source>
</evidence>
<evidence type="ECO:0000256" key="11">
    <source>
        <dbReference type="SAM" id="Phobius"/>
    </source>
</evidence>
<comment type="subcellular location">
    <subcellularLocation>
        <location evidence="1">Cell inner membrane</location>
        <topology evidence="1">Single-pass membrane protein</topology>
        <orientation evidence="1">Periplasmic side</orientation>
    </subcellularLocation>
</comment>
<evidence type="ECO:0000256" key="10">
    <source>
        <dbReference type="SAM" id="MobiDB-lite"/>
    </source>
</evidence>
<dbReference type="InterPro" id="IPR008969">
    <property type="entry name" value="CarboxyPept-like_regulatory"/>
</dbReference>
<feature type="transmembrane region" description="Helical" evidence="11">
    <location>
        <begin position="82"/>
        <end position="105"/>
    </location>
</feature>
<keyword evidence="4" id="KW-1003">Cell membrane</keyword>
<dbReference type="Pfam" id="PF03544">
    <property type="entry name" value="TonB_C"/>
    <property type="match status" value="1"/>
</dbReference>
<evidence type="ECO:0000256" key="8">
    <source>
        <dbReference type="ARBA" id="ARBA00022989"/>
    </source>
</evidence>
<evidence type="ECO:0000256" key="7">
    <source>
        <dbReference type="ARBA" id="ARBA00022927"/>
    </source>
</evidence>
<dbReference type="PROSITE" id="PS52015">
    <property type="entry name" value="TONB_CTD"/>
    <property type="match status" value="1"/>
</dbReference>
<dbReference type="InterPro" id="IPR006260">
    <property type="entry name" value="TonB/TolA_C"/>
</dbReference>
<evidence type="ECO:0000313" key="14">
    <source>
        <dbReference type="Proteomes" id="UP001597116"/>
    </source>
</evidence>
<evidence type="ECO:0000313" key="13">
    <source>
        <dbReference type="EMBL" id="MFD1143984.1"/>
    </source>
</evidence>
<evidence type="ECO:0000256" key="1">
    <source>
        <dbReference type="ARBA" id="ARBA00004383"/>
    </source>
</evidence>
<dbReference type="InterPro" id="IPR051045">
    <property type="entry name" value="TonB-dependent_transducer"/>
</dbReference>
<evidence type="ECO:0000256" key="5">
    <source>
        <dbReference type="ARBA" id="ARBA00022519"/>
    </source>
</evidence>
<dbReference type="Proteomes" id="UP001597116">
    <property type="component" value="Unassembled WGS sequence"/>
</dbReference>
<dbReference type="InterPro" id="IPR037682">
    <property type="entry name" value="TonB_C"/>
</dbReference>
<dbReference type="Gene3D" id="3.30.1150.10">
    <property type="match status" value="1"/>
</dbReference>
<dbReference type="NCBIfam" id="TIGR01352">
    <property type="entry name" value="tonB_Cterm"/>
    <property type="match status" value="1"/>
</dbReference>
<dbReference type="Gene3D" id="2.60.40.1120">
    <property type="entry name" value="Carboxypeptidase-like, regulatory domain"/>
    <property type="match status" value="1"/>
</dbReference>
<keyword evidence="14" id="KW-1185">Reference proteome</keyword>
<evidence type="ECO:0000256" key="4">
    <source>
        <dbReference type="ARBA" id="ARBA00022475"/>
    </source>
</evidence>
<keyword evidence="3" id="KW-0813">Transport</keyword>
<evidence type="ECO:0000256" key="2">
    <source>
        <dbReference type="ARBA" id="ARBA00006555"/>
    </source>
</evidence>
<proteinExistence type="inferred from homology"/>
<dbReference type="PANTHER" id="PTHR33446">
    <property type="entry name" value="PROTEIN TONB-RELATED"/>
    <property type="match status" value="1"/>
</dbReference>
<evidence type="ECO:0000256" key="3">
    <source>
        <dbReference type="ARBA" id="ARBA00022448"/>
    </source>
</evidence>
<keyword evidence="7" id="KW-0653">Protein transport</keyword>
<keyword evidence="5" id="KW-0997">Cell inner membrane</keyword>
<dbReference type="EMBL" id="JBHTLP010000019">
    <property type="protein sequence ID" value="MFD1143984.1"/>
    <property type="molecule type" value="Genomic_DNA"/>
</dbReference>
<organism evidence="13 14">
    <name type="scientific">Larkinella insperata</name>
    <dbReference type="NCBI Taxonomy" id="332158"/>
    <lineage>
        <taxon>Bacteria</taxon>
        <taxon>Pseudomonadati</taxon>
        <taxon>Bacteroidota</taxon>
        <taxon>Cytophagia</taxon>
        <taxon>Cytophagales</taxon>
        <taxon>Spirosomataceae</taxon>
        <taxon>Larkinella</taxon>
    </lineage>
</organism>
<dbReference type="Pfam" id="PF13715">
    <property type="entry name" value="CarbopepD_reg_2"/>
    <property type="match status" value="1"/>
</dbReference>
<dbReference type="SUPFAM" id="SSF49464">
    <property type="entry name" value="Carboxypeptidase regulatory domain-like"/>
    <property type="match status" value="1"/>
</dbReference>
<name>A0ABW3QLA7_9BACT</name>
<accession>A0ABW3QLA7</accession>
<feature type="region of interest" description="Disordered" evidence="10">
    <location>
        <begin position="126"/>
        <end position="173"/>
    </location>
</feature>
<evidence type="ECO:0000259" key="12">
    <source>
        <dbReference type="PROSITE" id="PS52015"/>
    </source>
</evidence>
<dbReference type="PANTHER" id="PTHR33446:SF2">
    <property type="entry name" value="PROTEIN TONB"/>
    <property type="match status" value="1"/>
</dbReference>
<gene>
    <name evidence="13" type="ORF">ACFQ4C_22860</name>
</gene>
<dbReference type="SUPFAM" id="SSF74653">
    <property type="entry name" value="TolA/TonB C-terminal domain"/>
    <property type="match status" value="1"/>
</dbReference>
<keyword evidence="8 11" id="KW-1133">Transmembrane helix</keyword>
<keyword evidence="6 11" id="KW-0812">Transmembrane</keyword>
<comment type="similarity">
    <text evidence="2">Belongs to the TonB family.</text>
</comment>
<comment type="caution">
    <text evidence="13">The sequence shown here is derived from an EMBL/GenBank/DDBJ whole genome shotgun (WGS) entry which is preliminary data.</text>
</comment>
<keyword evidence="9 11" id="KW-0472">Membrane</keyword>
<dbReference type="RefSeq" id="WP_265993482.1">
    <property type="nucleotide sequence ID" value="NZ_CP110973.1"/>
</dbReference>
<sequence length="410" mass="45419">MTDNQPHNDHLSPDDLRNYRAGVLSAAERHRVERLLLENPLYAEALEGMETAEQETSDLTRVSNELRQRLQKRIEDDKTRRLPRWISALAASIALVMGIGLFLWLPETPEEEQAVEVFRQPPALEKAVAPADQRPSRRPAPLPPASLQTKRPTLAREAASPRDSLPMPRQDWLANSGKLGHVQEPVAITGPASVPALSRKITESAVDSIQQPAVSGFVVGDDNLPLPGVVVLFKNSQRATITDTAGRFRLTQRPKDDSLQISFIGYQMKTIRVDDLPPSSVVRLQPDTAVLSEVVIVGYGVQKEQVRSNRAFGANPAKIVAPRAPAGFEEYLTKNRQLPPEAKEKGISGTVRVRFRVETNGTVRQFSVVQSLGNGCDEEAIRLIQEGPRWQPALRKGKPFAAFTEHEIVF</sequence>